<keyword evidence="4 7" id="KW-1133">Transmembrane helix</keyword>
<evidence type="ECO:0000256" key="5">
    <source>
        <dbReference type="ARBA" id="ARBA00023136"/>
    </source>
</evidence>
<gene>
    <name evidence="9" type="ORF">BME96_14080</name>
</gene>
<feature type="domain" description="Na+/H+ antiporter NhaC-like C-terminal" evidence="8">
    <location>
        <begin position="153"/>
        <end position="475"/>
    </location>
</feature>
<dbReference type="AlphaFoldDB" id="A0AAC9NM25"/>
<evidence type="ECO:0000313" key="9">
    <source>
        <dbReference type="EMBL" id="APC49254.1"/>
    </source>
</evidence>
<dbReference type="Proteomes" id="UP000182945">
    <property type="component" value="Chromosome"/>
</dbReference>
<feature type="transmembrane region" description="Helical" evidence="7">
    <location>
        <begin position="22"/>
        <end position="41"/>
    </location>
</feature>
<evidence type="ECO:0000256" key="1">
    <source>
        <dbReference type="ARBA" id="ARBA00004651"/>
    </source>
</evidence>
<dbReference type="GeneID" id="71515537"/>
<dbReference type="GO" id="GO:0005886">
    <property type="term" value="C:plasma membrane"/>
    <property type="evidence" value="ECO:0007669"/>
    <property type="project" value="UniProtKB-SubCell"/>
</dbReference>
<feature type="transmembrane region" description="Helical" evidence="7">
    <location>
        <begin position="367"/>
        <end position="389"/>
    </location>
</feature>
<feature type="region of interest" description="Disordered" evidence="6">
    <location>
        <begin position="225"/>
        <end position="246"/>
    </location>
</feature>
<evidence type="ECO:0000256" key="3">
    <source>
        <dbReference type="ARBA" id="ARBA00022692"/>
    </source>
</evidence>
<organism evidence="9 10">
    <name type="scientific">Virgibacillus halodenitrificans</name>
    <name type="common">Bacillus halodenitrificans</name>
    <dbReference type="NCBI Taxonomy" id="1482"/>
    <lineage>
        <taxon>Bacteria</taxon>
        <taxon>Bacillati</taxon>
        <taxon>Bacillota</taxon>
        <taxon>Bacilli</taxon>
        <taxon>Bacillales</taxon>
        <taxon>Bacillaceae</taxon>
        <taxon>Virgibacillus</taxon>
    </lineage>
</organism>
<feature type="transmembrane region" description="Helical" evidence="7">
    <location>
        <begin position="401"/>
        <end position="428"/>
    </location>
</feature>
<keyword evidence="5 7" id="KW-0472">Membrane</keyword>
<evidence type="ECO:0000256" key="6">
    <source>
        <dbReference type="SAM" id="MobiDB-lite"/>
    </source>
</evidence>
<keyword evidence="2" id="KW-1003">Cell membrane</keyword>
<dbReference type="Pfam" id="PF03553">
    <property type="entry name" value="Na_H_antiporter"/>
    <property type="match status" value="1"/>
</dbReference>
<evidence type="ECO:0000256" key="2">
    <source>
        <dbReference type="ARBA" id="ARBA00022475"/>
    </source>
</evidence>
<dbReference type="KEGG" id="vhl:BME96_14080"/>
<feature type="transmembrane region" description="Helical" evidence="7">
    <location>
        <begin position="255"/>
        <end position="274"/>
    </location>
</feature>
<keyword evidence="3 7" id="KW-0812">Transmembrane</keyword>
<sequence>MDFLSVIPPIVAVVLAIFTKRVLFSLFISIWVGGLIFAGGNPFEAVGVTFTWMKDVMVDPWNARFLVMTALLGTGAAFMFKTGGSEGLIRLLEKKLTTKKRVLFLPYILGIIVFFNDYVNSVIVGNASKDITAKHKISREKLSYILDSTAAPMATIGPVSDWIGFQVSLIAAAVASASIVGIEPYFAFLQSIPWNFYAILCLLAVPMIIMGKDFGPMAKAERRAGKTGKLIPDGSTPLSSVEQDLGEPHKRDGSVWNFVLPLVTLISVSVWGLWYSGGGAEGKSMMDALADTDVSVALTWGAFAMTFVGVILALIQGMGLKKCEDTLLGGIRTMLPALVIIVLAWSIGTVTSELGTAEFVVNATQGWMSAALLPFLVFVIGMFISFATGTSWGTMSILTPLAIPLAYTLGDVDLIPIVVGAIFAGAIFGDHVSPISDTTVMASIFAGSDHIAHVNTQIPYALVPAGIAGILYLSYNIIGSSIVLLLVGIIVQFFLIRYLGNREEKKMTQEEERLGA</sequence>
<feature type="transmembrane region" description="Helical" evidence="7">
    <location>
        <begin position="294"/>
        <end position="315"/>
    </location>
</feature>
<accession>A0AAC9NM25</accession>
<feature type="transmembrane region" description="Helical" evidence="7">
    <location>
        <begin position="194"/>
        <end position="214"/>
    </location>
</feature>
<feature type="transmembrane region" description="Helical" evidence="7">
    <location>
        <begin position="477"/>
        <end position="499"/>
    </location>
</feature>
<dbReference type="EMBL" id="CP017962">
    <property type="protein sequence ID" value="APC49254.1"/>
    <property type="molecule type" value="Genomic_DNA"/>
</dbReference>
<evidence type="ECO:0000256" key="7">
    <source>
        <dbReference type="SAM" id="Phobius"/>
    </source>
</evidence>
<comment type="subcellular location">
    <subcellularLocation>
        <location evidence="1">Cell membrane</location>
        <topology evidence="1">Multi-pass membrane protein</topology>
    </subcellularLocation>
</comment>
<feature type="transmembrane region" description="Helical" evidence="7">
    <location>
        <begin position="61"/>
        <end position="80"/>
    </location>
</feature>
<name>A0AAC9NM25_VIRHA</name>
<feature type="transmembrane region" description="Helical" evidence="7">
    <location>
        <begin position="101"/>
        <end position="119"/>
    </location>
</feature>
<dbReference type="RefSeq" id="WP_071649367.1">
    <property type="nucleotide sequence ID" value="NZ_CP017962.1"/>
</dbReference>
<evidence type="ECO:0000259" key="8">
    <source>
        <dbReference type="Pfam" id="PF03553"/>
    </source>
</evidence>
<dbReference type="InterPro" id="IPR018461">
    <property type="entry name" value="Na/H_Antiport_NhaC-like_C"/>
</dbReference>
<proteinExistence type="predicted"/>
<dbReference type="PANTHER" id="PTHR43478:SF1">
    <property type="entry name" value="NA+_H+ ANTIPORTER NHAC-LIKE C-TERMINAL DOMAIN-CONTAINING PROTEIN"/>
    <property type="match status" value="1"/>
</dbReference>
<reference evidence="9 10" key="1">
    <citation type="submission" date="2016-11" db="EMBL/GenBank/DDBJ databases">
        <title>Complete genome sequencing of Virgibacillus halodenitrificans PDB-F2.</title>
        <authorList>
            <person name="Sun Z."/>
            <person name="Zhou Y."/>
            <person name="Li H."/>
        </authorList>
    </citation>
    <scope>NUCLEOTIDE SEQUENCE [LARGE SCALE GENOMIC DNA]</scope>
    <source>
        <strain evidence="9 10">PDB-F2</strain>
    </source>
</reference>
<evidence type="ECO:0000256" key="4">
    <source>
        <dbReference type="ARBA" id="ARBA00022989"/>
    </source>
</evidence>
<protein>
    <submittedName>
        <fullName evidence="9">Sodium:proton antiporter</fullName>
    </submittedName>
</protein>
<evidence type="ECO:0000313" key="10">
    <source>
        <dbReference type="Proteomes" id="UP000182945"/>
    </source>
</evidence>
<dbReference type="PANTHER" id="PTHR43478">
    <property type="entry name" value="NA+/H+ ANTIPORTER-RELATED"/>
    <property type="match status" value="1"/>
</dbReference>
<feature type="transmembrane region" description="Helical" evidence="7">
    <location>
        <begin position="327"/>
        <end position="347"/>
    </location>
</feature>